<protein>
    <submittedName>
        <fullName evidence="1">Uncharacterized protein</fullName>
    </submittedName>
</protein>
<evidence type="ECO:0000313" key="1">
    <source>
        <dbReference type="EMBL" id="KUG19185.1"/>
    </source>
</evidence>
<proteinExistence type="predicted"/>
<name>A0A0W8FEF6_9ZZZZ</name>
<comment type="caution">
    <text evidence="1">The sequence shown here is derived from an EMBL/GenBank/DDBJ whole genome shotgun (WGS) entry which is preliminary data.</text>
</comment>
<sequence>MSRFLFLGIRWAILCARGQDRTKTQARRIPRKRGTAFAPLSSDTAAALRMWAWSASPSQPWGHSAAASVRQ</sequence>
<dbReference type="EMBL" id="LNQE01001317">
    <property type="protein sequence ID" value="KUG19185.1"/>
    <property type="molecule type" value="Genomic_DNA"/>
</dbReference>
<organism evidence="1">
    <name type="scientific">hydrocarbon metagenome</name>
    <dbReference type="NCBI Taxonomy" id="938273"/>
    <lineage>
        <taxon>unclassified sequences</taxon>
        <taxon>metagenomes</taxon>
        <taxon>ecological metagenomes</taxon>
    </lineage>
</organism>
<accession>A0A0W8FEF6</accession>
<gene>
    <name evidence="1" type="ORF">ASZ90_011092</name>
</gene>
<reference evidence="1" key="1">
    <citation type="journal article" date="2015" name="Proc. Natl. Acad. Sci. U.S.A.">
        <title>Networks of energetic and metabolic interactions define dynamics in microbial communities.</title>
        <authorList>
            <person name="Embree M."/>
            <person name="Liu J.K."/>
            <person name="Al-Bassam M.M."/>
            <person name="Zengler K."/>
        </authorList>
    </citation>
    <scope>NUCLEOTIDE SEQUENCE</scope>
</reference>
<dbReference type="AlphaFoldDB" id="A0A0W8FEF6"/>